<sequence length="309" mass="36333">MEKYVEIFDELEESERALFFQFASRISELFDDVSRYDNNTKNRTFEMETKLQCYDFIMRAMKESLVSAKTIPEVLLMLQASLVLLYKGYNHCKECESIYGDLLQHFKGPLASLFNKMREFQEALGCKFLKIFDPKLHPDWFHLLKPIICELNKLCVLVFSLDYAVGIHLYKTLIKLFETYEDMGYIDLQIDSILHGLFSEIKDIGDEFKLEIKNTDEVPVHESRMFLFKLNVVKKILKMFPTFIKENPQSTIHLVLHLYELLISCYHKLPEEDVGRCLKNILVENISPILSLFYSEKKFLTSVLLLNSK</sequence>
<dbReference type="OrthoDB" id="6437771at2759"/>
<dbReference type="InterPro" id="IPR027902">
    <property type="entry name" value="DUF4487"/>
</dbReference>
<organism evidence="1 2">
    <name type="scientific">Araneus ventricosus</name>
    <name type="common">Orbweaver spider</name>
    <name type="synonym">Epeira ventricosa</name>
    <dbReference type="NCBI Taxonomy" id="182803"/>
    <lineage>
        <taxon>Eukaryota</taxon>
        <taxon>Metazoa</taxon>
        <taxon>Ecdysozoa</taxon>
        <taxon>Arthropoda</taxon>
        <taxon>Chelicerata</taxon>
        <taxon>Arachnida</taxon>
        <taxon>Araneae</taxon>
        <taxon>Araneomorphae</taxon>
        <taxon>Entelegynae</taxon>
        <taxon>Araneoidea</taxon>
        <taxon>Araneidae</taxon>
        <taxon>Araneus</taxon>
    </lineage>
</organism>
<evidence type="ECO:0000313" key="1">
    <source>
        <dbReference type="EMBL" id="GBN99845.1"/>
    </source>
</evidence>
<keyword evidence="2" id="KW-1185">Reference proteome</keyword>
<accession>A0A4Y2TL57</accession>
<feature type="non-terminal residue" evidence="1">
    <location>
        <position position="309"/>
    </location>
</feature>
<dbReference type="EMBL" id="BGPR01028602">
    <property type="protein sequence ID" value="GBN99845.1"/>
    <property type="molecule type" value="Genomic_DNA"/>
</dbReference>
<gene>
    <name evidence="1" type="ORF">AVEN_30071_1</name>
</gene>
<proteinExistence type="predicted"/>
<comment type="caution">
    <text evidence="1">The sequence shown here is derived from an EMBL/GenBank/DDBJ whole genome shotgun (WGS) entry which is preliminary data.</text>
</comment>
<dbReference type="PANTHER" id="PTHR16071">
    <property type="entry name" value="CHROMOSOME 1 OPEN READING FRAME 112"/>
    <property type="match status" value="1"/>
</dbReference>
<reference evidence="1 2" key="1">
    <citation type="journal article" date="2019" name="Sci. Rep.">
        <title>Orb-weaving spider Araneus ventricosus genome elucidates the spidroin gene catalogue.</title>
        <authorList>
            <person name="Kono N."/>
            <person name="Nakamura H."/>
            <person name="Ohtoshi R."/>
            <person name="Moran D.A.P."/>
            <person name="Shinohara A."/>
            <person name="Yoshida Y."/>
            <person name="Fujiwara M."/>
            <person name="Mori M."/>
            <person name="Tomita M."/>
            <person name="Arakawa K."/>
        </authorList>
    </citation>
    <scope>NUCLEOTIDE SEQUENCE [LARGE SCALE GENOMIC DNA]</scope>
</reference>
<name>A0A4Y2TL57_ARAVE</name>
<dbReference type="PANTHER" id="PTHR16071:SF2">
    <property type="entry name" value="FIGNL1-INTERACTING REGULATOR OF RECOMBINATION AND MITOSIS"/>
    <property type="match status" value="1"/>
</dbReference>
<dbReference type="Proteomes" id="UP000499080">
    <property type="component" value="Unassembled WGS sequence"/>
</dbReference>
<evidence type="ECO:0000313" key="2">
    <source>
        <dbReference type="Proteomes" id="UP000499080"/>
    </source>
</evidence>
<protein>
    <submittedName>
        <fullName evidence="1">Uncharacterized protein</fullName>
    </submittedName>
</protein>
<dbReference type="AlphaFoldDB" id="A0A4Y2TL57"/>